<dbReference type="Pfam" id="PF00248">
    <property type="entry name" value="Aldo_ket_red"/>
    <property type="match status" value="1"/>
</dbReference>
<name>A0A6M4IVW7_9BACT</name>
<dbReference type="GO" id="GO:0016491">
    <property type="term" value="F:oxidoreductase activity"/>
    <property type="evidence" value="ECO:0007669"/>
    <property type="project" value="InterPro"/>
</dbReference>
<dbReference type="InterPro" id="IPR020471">
    <property type="entry name" value="AKR"/>
</dbReference>
<dbReference type="InterPro" id="IPR023210">
    <property type="entry name" value="NADP_OxRdtase_dom"/>
</dbReference>
<dbReference type="EMBL" id="CP053085">
    <property type="protein sequence ID" value="QJR38308.1"/>
    <property type="molecule type" value="Genomic_DNA"/>
</dbReference>
<sequence length="341" mass="37223">MAPGYVLPRLIKGGWQLAGGHGTVDRAHAIADMVAFAEVGITAFDCADIYTGVEELIGEFLRGWHERYGAAAPTIRVHTKCVPDRDALPTLSRADIERLVDRSLSRLGVEALDLVQFHWWNFDISGWLEAAGHLAELKRIGKIRQLGVTNFDTPRLRALLDAGIPIVSHQVQCSLLDRRALGDMATLCAERGVGLLTYGALAGGFFHERWLGVHEPIAPLENRSLVKYKLIIDEFGGWPAFQQLLRTMRDIADTHSTTIGAVALRGVLDEPAVTSVIFGARHADHLPATLASLSLEFSVAERAVLQALIAAAPGPRGDVYELERDMTGVHAGIMRYNLNTA</sequence>
<dbReference type="AlphaFoldDB" id="A0A6M4IVW7"/>
<accession>A0A6M4IVW7</accession>
<evidence type="ECO:0000313" key="3">
    <source>
        <dbReference type="Proteomes" id="UP000500938"/>
    </source>
</evidence>
<dbReference type="KEGG" id="ggr:HKW67_18415"/>
<protein>
    <submittedName>
        <fullName evidence="2">Aldo/keto reductase</fullName>
    </submittedName>
</protein>
<proteinExistence type="predicted"/>
<feature type="domain" description="NADP-dependent oxidoreductase" evidence="1">
    <location>
        <begin position="9"/>
        <end position="307"/>
    </location>
</feature>
<dbReference type="PANTHER" id="PTHR43147">
    <property type="entry name" value="PROTEIN TAS"/>
    <property type="match status" value="1"/>
</dbReference>
<dbReference type="CDD" id="cd19101">
    <property type="entry name" value="AKR_unchar"/>
    <property type="match status" value="1"/>
</dbReference>
<reference evidence="2 3" key="1">
    <citation type="submission" date="2020-05" db="EMBL/GenBank/DDBJ databases">
        <title>Complete genome sequence of Gemmatimonas greenlandica TET16.</title>
        <authorList>
            <person name="Zeng Y."/>
        </authorList>
    </citation>
    <scope>NUCLEOTIDE SEQUENCE [LARGE SCALE GENOMIC DNA]</scope>
    <source>
        <strain evidence="2 3">TET16</strain>
    </source>
</reference>
<evidence type="ECO:0000313" key="2">
    <source>
        <dbReference type="EMBL" id="QJR38308.1"/>
    </source>
</evidence>
<dbReference type="InterPro" id="IPR036812">
    <property type="entry name" value="NAD(P)_OxRdtase_dom_sf"/>
</dbReference>
<dbReference type="SUPFAM" id="SSF51430">
    <property type="entry name" value="NAD(P)-linked oxidoreductase"/>
    <property type="match status" value="1"/>
</dbReference>
<dbReference type="Gene3D" id="3.20.20.100">
    <property type="entry name" value="NADP-dependent oxidoreductase domain"/>
    <property type="match status" value="1"/>
</dbReference>
<evidence type="ECO:0000259" key="1">
    <source>
        <dbReference type="Pfam" id="PF00248"/>
    </source>
</evidence>
<gene>
    <name evidence="2" type="ORF">HKW67_18415</name>
</gene>
<dbReference type="Proteomes" id="UP000500938">
    <property type="component" value="Chromosome"/>
</dbReference>
<keyword evidence="3" id="KW-1185">Reference proteome</keyword>
<organism evidence="2 3">
    <name type="scientific">Gemmatimonas groenlandica</name>
    <dbReference type="NCBI Taxonomy" id="2732249"/>
    <lineage>
        <taxon>Bacteria</taxon>
        <taxon>Pseudomonadati</taxon>
        <taxon>Gemmatimonadota</taxon>
        <taxon>Gemmatimonadia</taxon>
        <taxon>Gemmatimonadales</taxon>
        <taxon>Gemmatimonadaceae</taxon>
        <taxon>Gemmatimonas</taxon>
    </lineage>
</organism>
<dbReference type="PANTHER" id="PTHR43147:SF2">
    <property type="entry name" value="NADP-DEPENDENT OXIDOREDUCTASE DOMAIN-CONTAINING PROTEIN"/>
    <property type="match status" value="1"/>
</dbReference>
<dbReference type="PRINTS" id="PR00069">
    <property type="entry name" value="ALDKETRDTASE"/>
</dbReference>